<protein>
    <recommendedName>
        <fullName evidence="3">NAC domain-containing protein</fullName>
    </recommendedName>
</protein>
<feature type="non-terminal residue" evidence="1">
    <location>
        <position position="1"/>
    </location>
</feature>
<dbReference type="SUPFAM" id="SSF101941">
    <property type="entry name" value="NAC domain"/>
    <property type="match status" value="1"/>
</dbReference>
<dbReference type="InterPro" id="IPR036093">
    <property type="entry name" value="NAC_dom_sf"/>
</dbReference>
<name>A0A6A4LVZ8_9ERIC</name>
<dbReference type="EMBL" id="QEFC01001002">
    <property type="protein sequence ID" value="KAE9460601.1"/>
    <property type="molecule type" value="Genomic_DNA"/>
</dbReference>
<comment type="caution">
    <text evidence="1">The sequence shown here is derived from an EMBL/GenBank/DDBJ whole genome shotgun (WGS) entry which is preliminary data.</text>
</comment>
<accession>A0A6A4LVZ8</accession>
<proteinExistence type="predicted"/>
<evidence type="ECO:0008006" key="3">
    <source>
        <dbReference type="Google" id="ProtNLM"/>
    </source>
</evidence>
<dbReference type="OrthoDB" id="1255195at2759"/>
<evidence type="ECO:0000313" key="2">
    <source>
        <dbReference type="Proteomes" id="UP000428333"/>
    </source>
</evidence>
<dbReference type="Gene3D" id="2.170.150.80">
    <property type="entry name" value="NAC domain"/>
    <property type="match status" value="1"/>
</dbReference>
<evidence type="ECO:0000313" key="1">
    <source>
        <dbReference type="EMBL" id="KAE9460601.1"/>
    </source>
</evidence>
<dbReference type="GO" id="GO:0003677">
    <property type="term" value="F:DNA binding"/>
    <property type="evidence" value="ECO:0007669"/>
    <property type="project" value="InterPro"/>
</dbReference>
<sequence>MWSARRLAWNKGMLRVDTEALLYGLVFRPDRRAGNGYWKGTTPSNVIFGKDGLVGVKKNLCFYEGDQSQRMAPNKLENDRIQTAASYLFNQM</sequence>
<organism evidence="1 2">
    <name type="scientific">Rhododendron williamsianum</name>
    <dbReference type="NCBI Taxonomy" id="262921"/>
    <lineage>
        <taxon>Eukaryota</taxon>
        <taxon>Viridiplantae</taxon>
        <taxon>Streptophyta</taxon>
        <taxon>Embryophyta</taxon>
        <taxon>Tracheophyta</taxon>
        <taxon>Spermatophyta</taxon>
        <taxon>Magnoliopsida</taxon>
        <taxon>eudicotyledons</taxon>
        <taxon>Gunneridae</taxon>
        <taxon>Pentapetalae</taxon>
        <taxon>asterids</taxon>
        <taxon>Ericales</taxon>
        <taxon>Ericaceae</taxon>
        <taxon>Ericoideae</taxon>
        <taxon>Rhodoreae</taxon>
        <taxon>Rhododendron</taxon>
    </lineage>
</organism>
<gene>
    <name evidence="1" type="ORF">C3L33_07485</name>
</gene>
<dbReference type="Proteomes" id="UP000428333">
    <property type="component" value="Linkage Group LG04"/>
</dbReference>
<dbReference type="AlphaFoldDB" id="A0A6A4LVZ8"/>
<dbReference type="GO" id="GO:0006355">
    <property type="term" value="P:regulation of DNA-templated transcription"/>
    <property type="evidence" value="ECO:0007669"/>
    <property type="project" value="InterPro"/>
</dbReference>
<keyword evidence="2" id="KW-1185">Reference proteome</keyword>
<reference evidence="1 2" key="1">
    <citation type="journal article" date="2019" name="Genome Biol. Evol.">
        <title>The Rhododendron genome and chromosomal organization provide insight into shared whole-genome duplications across the heath family (Ericaceae).</title>
        <authorList>
            <person name="Soza V.L."/>
            <person name="Lindsley D."/>
            <person name="Waalkes A."/>
            <person name="Ramage E."/>
            <person name="Patwardhan R.P."/>
            <person name="Burton J.N."/>
            <person name="Adey A."/>
            <person name="Kumar A."/>
            <person name="Qiu R."/>
            <person name="Shendure J."/>
            <person name="Hall B."/>
        </authorList>
    </citation>
    <scope>NUCLEOTIDE SEQUENCE [LARGE SCALE GENOMIC DNA]</scope>
    <source>
        <strain evidence="1">RSF 1966-606</strain>
    </source>
</reference>